<evidence type="ECO:0000256" key="4">
    <source>
        <dbReference type="ARBA" id="ARBA00022980"/>
    </source>
</evidence>
<protein>
    <recommendedName>
        <fullName evidence="6 7">Large ribosomal subunit protein bL20</fullName>
    </recommendedName>
</protein>
<dbReference type="PRINTS" id="PR00062">
    <property type="entry name" value="RIBOSOMALL20"/>
</dbReference>
<evidence type="ECO:0000256" key="5">
    <source>
        <dbReference type="ARBA" id="ARBA00023274"/>
    </source>
</evidence>
<dbReference type="GO" id="GO:0019843">
    <property type="term" value="F:rRNA binding"/>
    <property type="evidence" value="ECO:0007669"/>
    <property type="project" value="UniProtKB-UniRule"/>
</dbReference>
<keyword evidence="4 7" id="KW-0689">Ribosomal protein</keyword>
<sequence length="118" mass="13534">MPRAVDGTRRKNRRNKILKQAKGYWGTRSKLHRVAKTQVMKSGMYAYRDRRAKKRDFRALWISRISAGARAQGLSYSRFIDGLNKANIKLNRKALSNLVIEDVVAFNLLVTEARKALG</sequence>
<proteinExistence type="inferred from homology"/>
<evidence type="ECO:0000256" key="8">
    <source>
        <dbReference type="RuleBase" id="RU000560"/>
    </source>
</evidence>
<dbReference type="GO" id="GO:0006412">
    <property type="term" value="P:translation"/>
    <property type="evidence" value="ECO:0007669"/>
    <property type="project" value="InterPro"/>
</dbReference>
<dbReference type="PANTHER" id="PTHR10986">
    <property type="entry name" value="39S RIBOSOMAL PROTEIN L20"/>
    <property type="match status" value="1"/>
</dbReference>
<evidence type="ECO:0000256" key="6">
    <source>
        <dbReference type="ARBA" id="ARBA00035172"/>
    </source>
</evidence>
<keyword evidence="10" id="KW-1185">Reference proteome</keyword>
<dbReference type="GO" id="GO:0005840">
    <property type="term" value="C:ribosome"/>
    <property type="evidence" value="ECO:0007669"/>
    <property type="project" value="UniProtKB-KW"/>
</dbReference>
<name>A0A968KSL7_9SPIO</name>
<dbReference type="Gene3D" id="6.10.160.10">
    <property type="match status" value="1"/>
</dbReference>
<evidence type="ECO:0000256" key="7">
    <source>
        <dbReference type="HAMAP-Rule" id="MF_00382"/>
    </source>
</evidence>
<keyword evidence="3 7" id="KW-0694">RNA-binding</keyword>
<organism evidence="9 10">
    <name type="scientific">Entomospira nematocerorum</name>
    <dbReference type="NCBI Taxonomy" id="2719987"/>
    <lineage>
        <taxon>Bacteria</taxon>
        <taxon>Pseudomonadati</taxon>
        <taxon>Spirochaetota</taxon>
        <taxon>Spirochaetia</taxon>
        <taxon>Spirochaetales</taxon>
        <taxon>Spirochaetaceae</taxon>
        <taxon>Entomospira</taxon>
    </lineage>
</organism>
<dbReference type="HAMAP" id="MF_00382">
    <property type="entry name" value="Ribosomal_bL20"/>
    <property type="match status" value="1"/>
</dbReference>
<comment type="similarity">
    <text evidence="1 7 8">Belongs to the bacterial ribosomal protein bL20 family.</text>
</comment>
<evidence type="ECO:0000256" key="3">
    <source>
        <dbReference type="ARBA" id="ARBA00022884"/>
    </source>
</evidence>
<comment type="function">
    <text evidence="7 8">Binds directly to 23S ribosomal RNA and is necessary for the in vitro assembly process of the 50S ribosomal subunit. It is not involved in the protein synthesizing functions of that subunit.</text>
</comment>
<dbReference type="RefSeq" id="WP_167703148.1">
    <property type="nucleotide sequence ID" value="NZ_CP118168.1"/>
</dbReference>
<dbReference type="NCBIfam" id="TIGR01032">
    <property type="entry name" value="rplT_bact"/>
    <property type="match status" value="1"/>
</dbReference>
<dbReference type="InterPro" id="IPR035566">
    <property type="entry name" value="Ribosomal_protein_bL20_C"/>
</dbReference>
<dbReference type="Pfam" id="PF00453">
    <property type="entry name" value="Ribosomal_L20"/>
    <property type="match status" value="1"/>
</dbReference>
<keyword evidence="2 7" id="KW-0699">rRNA-binding</keyword>
<dbReference type="Proteomes" id="UP000752013">
    <property type="component" value="Unassembled WGS sequence"/>
</dbReference>
<dbReference type="GO" id="GO:0003735">
    <property type="term" value="F:structural constituent of ribosome"/>
    <property type="evidence" value="ECO:0007669"/>
    <property type="project" value="InterPro"/>
</dbReference>
<dbReference type="EMBL" id="JAATLK010000001">
    <property type="protein sequence ID" value="NIZ46695.1"/>
    <property type="molecule type" value="Genomic_DNA"/>
</dbReference>
<evidence type="ECO:0000313" key="10">
    <source>
        <dbReference type="Proteomes" id="UP000752013"/>
    </source>
</evidence>
<comment type="caution">
    <text evidence="9">The sequence shown here is derived from an EMBL/GenBank/DDBJ whole genome shotgun (WGS) entry which is preliminary data.</text>
</comment>
<dbReference type="InterPro" id="IPR049946">
    <property type="entry name" value="RIBOSOMAL_L20_CS"/>
</dbReference>
<evidence type="ECO:0000256" key="2">
    <source>
        <dbReference type="ARBA" id="ARBA00022730"/>
    </source>
</evidence>
<evidence type="ECO:0000256" key="1">
    <source>
        <dbReference type="ARBA" id="ARBA00007698"/>
    </source>
</evidence>
<dbReference type="InterPro" id="IPR005813">
    <property type="entry name" value="Ribosomal_bL20"/>
</dbReference>
<dbReference type="PROSITE" id="PS00937">
    <property type="entry name" value="RIBOSOMAL_L20"/>
    <property type="match status" value="1"/>
</dbReference>
<evidence type="ECO:0000313" key="9">
    <source>
        <dbReference type="EMBL" id="NIZ46695.1"/>
    </source>
</evidence>
<dbReference type="Gene3D" id="1.10.1900.20">
    <property type="entry name" value="Ribosomal protein L20"/>
    <property type="match status" value="1"/>
</dbReference>
<dbReference type="SUPFAM" id="SSF74731">
    <property type="entry name" value="Ribosomal protein L20"/>
    <property type="match status" value="1"/>
</dbReference>
<dbReference type="AlphaFoldDB" id="A0A968KSL7"/>
<accession>A0A968KSL7</accession>
<keyword evidence="5 7" id="KW-0687">Ribonucleoprotein</keyword>
<reference evidence="9" key="1">
    <citation type="submission" date="2020-03" db="EMBL/GenBank/DDBJ databases">
        <title>Spirochaetal bacteria isolated from arthropods constitute a novel genus Entomospira genus novum within the order Spirochaetales.</title>
        <authorList>
            <person name="Grana-Miraglia L."/>
            <person name="Sikutova S."/>
            <person name="Fingerle V."/>
            <person name="Sing A."/>
            <person name="Castillo-Ramirez S."/>
            <person name="Margos G."/>
            <person name="Rudolf I."/>
        </authorList>
    </citation>
    <scope>NUCLEOTIDE SEQUENCE</scope>
    <source>
        <strain evidence="9">BR208</strain>
    </source>
</reference>
<dbReference type="GO" id="GO:1990904">
    <property type="term" value="C:ribonucleoprotein complex"/>
    <property type="evidence" value="ECO:0007669"/>
    <property type="project" value="UniProtKB-KW"/>
</dbReference>
<dbReference type="CDD" id="cd07026">
    <property type="entry name" value="Ribosomal_L20"/>
    <property type="match status" value="1"/>
</dbReference>
<gene>
    <name evidence="7 9" type="primary">rplT</name>
    <name evidence="9" type="ORF">HCT46_01975</name>
</gene>
<dbReference type="FunFam" id="1.10.1900.20:FF:000001">
    <property type="entry name" value="50S ribosomal protein L20"/>
    <property type="match status" value="1"/>
</dbReference>
<dbReference type="GO" id="GO:0000027">
    <property type="term" value="P:ribosomal large subunit assembly"/>
    <property type="evidence" value="ECO:0007669"/>
    <property type="project" value="UniProtKB-UniRule"/>
</dbReference>